<sequence>MKHLYPSLAALLLAAGGAAAQAPVTLQTVQTVSLPARGLLGGTVNLPNHNTLLLLTDAATPDVTAQCLAPDGRTLWKTTVSRIQHATESSYFLDTRQIAIGSQAREDKQRRKDRTAAQLFPVNVFSDGNSVVLAERLDGDAIKGLPKDQARLLKEGQTNVQRIDEQGHLTQVLFDPRPAPESKKTEAIAFGRYADANGYAEVVRETNKREETLVFCTMHYDLKTKAVRRTPLELPATPEHISGMTRFRYWYQEWAYLGHRPNQTYFCRRTLVSGPKDKPGKQPITYQVYIVDDQGKQTGGFSTTLGLNTGTLPVFSGRMPNPGELNHIPNYYTVSAGRNSYVTYDEWNTSSGGTGSFYLDHATGEVLIYGEYGAGDLPDLTQDELLGFFERRYTPDGRTVAQVQGPYSEAMRANKKNASFRGRYTRSTRFHLDPLTGQSQFSFSPLVIYGRGEDFDLLMDRDLKPQRYDYLSAKDKDERSYSYVVYAQPFNITSGYGLTDDIRIYEHAGKGDHPVYTAIEKLRRSTGPDAPNYQFYLSPTGPDSGLIIEQKDSPGGTLQVYKF</sequence>
<proteinExistence type="predicted"/>
<dbReference type="RefSeq" id="WP_241937378.1">
    <property type="nucleotide sequence ID" value="NZ_JALBGC010000004.1"/>
</dbReference>
<protein>
    <submittedName>
        <fullName evidence="2">Uncharacterized protein</fullName>
    </submittedName>
</protein>
<feature type="signal peptide" evidence="1">
    <location>
        <begin position="1"/>
        <end position="20"/>
    </location>
</feature>
<keyword evidence="3" id="KW-1185">Reference proteome</keyword>
<dbReference type="EMBL" id="JALBGC010000004">
    <property type="protein sequence ID" value="MCI1189158.1"/>
    <property type="molecule type" value="Genomic_DNA"/>
</dbReference>
<gene>
    <name evidence="2" type="ORF">MON38_17175</name>
</gene>
<accession>A0A9X2AHQ7</accession>
<name>A0A9X2AHQ7_9BACT</name>
<dbReference type="AlphaFoldDB" id="A0A9X2AHQ7"/>
<comment type="caution">
    <text evidence="2">The sequence shown here is derived from an EMBL/GenBank/DDBJ whole genome shotgun (WGS) entry which is preliminary data.</text>
</comment>
<keyword evidence="1" id="KW-0732">Signal</keyword>
<feature type="chain" id="PRO_5040787447" evidence="1">
    <location>
        <begin position="21"/>
        <end position="563"/>
    </location>
</feature>
<dbReference type="Proteomes" id="UP001139193">
    <property type="component" value="Unassembled WGS sequence"/>
</dbReference>
<evidence type="ECO:0000313" key="3">
    <source>
        <dbReference type="Proteomes" id="UP001139193"/>
    </source>
</evidence>
<reference evidence="2" key="1">
    <citation type="submission" date="2022-03" db="EMBL/GenBank/DDBJ databases">
        <title>Bacterial whole genome sequence for Hymenobacter sp. DH14.</title>
        <authorList>
            <person name="Le V."/>
        </authorList>
    </citation>
    <scope>NUCLEOTIDE SEQUENCE</scope>
    <source>
        <strain evidence="2">DH14</strain>
    </source>
</reference>
<evidence type="ECO:0000313" key="2">
    <source>
        <dbReference type="EMBL" id="MCI1189158.1"/>
    </source>
</evidence>
<organism evidence="2 3">
    <name type="scientific">Hymenobacter cyanobacteriorum</name>
    <dbReference type="NCBI Taxonomy" id="2926463"/>
    <lineage>
        <taxon>Bacteria</taxon>
        <taxon>Pseudomonadati</taxon>
        <taxon>Bacteroidota</taxon>
        <taxon>Cytophagia</taxon>
        <taxon>Cytophagales</taxon>
        <taxon>Hymenobacteraceae</taxon>
        <taxon>Hymenobacter</taxon>
    </lineage>
</organism>
<evidence type="ECO:0000256" key="1">
    <source>
        <dbReference type="SAM" id="SignalP"/>
    </source>
</evidence>